<name>A0A1T2Z9Z1_PSEFL</name>
<evidence type="ECO:0008006" key="3">
    <source>
        <dbReference type="Google" id="ProtNLM"/>
    </source>
</evidence>
<dbReference type="AlphaFoldDB" id="A0A1T2Z9Z1"/>
<dbReference type="SUPFAM" id="SSF52172">
    <property type="entry name" value="CheY-like"/>
    <property type="match status" value="1"/>
</dbReference>
<evidence type="ECO:0000313" key="1">
    <source>
        <dbReference type="EMBL" id="OPB00918.1"/>
    </source>
</evidence>
<dbReference type="EMBL" id="MSDF01000001">
    <property type="protein sequence ID" value="OPB00918.1"/>
    <property type="molecule type" value="Genomic_DNA"/>
</dbReference>
<reference evidence="1 2" key="1">
    <citation type="submission" date="2016-12" db="EMBL/GenBank/DDBJ databases">
        <title>Draft genome sequences of seven strains of Pseudomonas fluorescens that produce 4-formylaminooxyvinylglycine.</title>
        <authorList>
            <person name="Okrent R.A."/>
            <person name="Manning V.A."/>
            <person name="Trippe K.M."/>
        </authorList>
    </citation>
    <scope>NUCLEOTIDE SEQUENCE [LARGE SCALE GENOMIC DNA]</scope>
    <source>
        <strain evidence="1 2">P5A</strain>
    </source>
</reference>
<accession>A0A1T2Z9Z1</accession>
<gene>
    <name evidence="1" type="ORF">BFW87_00460</name>
</gene>
<evidence type="ECO:0000313" key="2">
    <source>
        <dbReference type="Proteomes" id="UP000190965"/>
    </source>
</evidence>
<dbReference type="Proteomes" id="UP000190965">
    <property type="component" value="Unassembled WGS sequence"/>
</dbReference>
<dbReference type="RefSeq" id="WP_078738051.1">
    <property type="nucleotide sequence ID" value="NZ_MSDF01000001.1"/>
</dbReference>
<dbReference type="OrthoDB" id="7028668at2"/>
<sequence>MINKSTRILIVDQQHARRLYVEKILNKLGCYRIAPMNSFEEFVAVTRYGKQAFDLLIINRQEAKAEELDGFCKNHPMVRNTLVYESQSLCYMPPKTQHYSSLRVDLQNLPDGESLYSMMRAIDHLQNVKRLIKAL</sequence>
<comment type="caution">
    <text evidence="1">The sequence shown here is derived from an EMBL/GenBank/DDBJ whole genome shotgun (WGS) entry which is preliminary data.</text>
</comment>
<protein>
    <recommendedName>
        <fullName evidence="3">Response regulatory domain-containing protein</fullName>
    </recommendedName>
</protein>
<dbReference type="InterPro" id="IPR011006">
    <property type="entry name" value="CheY-like_superfamily"/>
</dbReference>
<organism evidence="1 2">
    <name type="scientific">Pseudomonas fluorescens</name>
    <dbReference type="NCBI Taxonomy" id="294"/>
    <lineage>
        <taxon>Bacteria</taxon>
        <taxon>Pseudomonadati</taxon>
        <taxon>Pseudomonadota</taxon>
        <taxon>Gammaproteobacteria</taxon>
        <taxon>Pseudomonadales</taxon>
        <taxon>Pseudomonadaceae</taxon>
        <taxon>Pseudomonas</taxon>
    </lineage>
</organism>
<proteinExistence type="predicted"/>